<evidence type="ECO:0000256" key="1">
    <source>
        <dbReference type="SAM" id="MobiDB-lite"/>
    </source>
</evidence>
<dbReference type="AlphaFoldDB" id="A0A0X3P4I3"/>
<dbReference type="EMBL" id="GEEE01021159">
    <property type="protein sequence ID" value="JAP42066.1"/>
    <property type="molecule type" value="Transcribed_RNA"/>
</dbReference>
<gene>
    <name evidence="2" type="ORF">TR148910</name>
</gene>
<reference evidence="2" key="1">
    <citation type="submission" date="2016-01" db="EMBL/GenBank/DDBJ databases">
        <title>Reference transcriptome for the parasite Schistocephalus solidus: insights into the molecular evolution of parasitism.</title>
        <authorList>
            <person name="Hebert F.O."/>
            <person name="Grambauer S."/>
            <person name="Barber I."/>
            <person name="Landry C.R."/>
            <person name="Aubin-Horth N."/>
        </authorList>
    </citation>
    <scope>NUCLEOTIDE SEQUENCE</scope>
</reference>
<feature type="region of interest" description="Disordered" evidence="1">
    <location>
        <begin position="80"/>
        <end position="101"/>
    </location>
</feature>
<accession>A0A0X3P4I3</accession>
<sequence length="101" mass="10721">MSASLRRRILVSPGGEGAGSKFHPPILLCVFFSRPALKISSGSVPRPKNCDRGLPAIHIFTSSFLVTSVCVARTALAKNAQKKQPPSGYARSGGVRPTIFV</sequence>
<name>A0A0X3P4I3_SCHSO</name>
<protein>
    <submittedName>
        <fullName evidence="2">Uncharacterized protein</fullName>
    </submittedName>
</protein>
<organism evidence="2">
    <name type="scientific">Schistocephalus solidus</name>
    <name type="common">Tapeworm</name>
    <dbReference type="NCBI Taxonomy" id="70667"/>
    <lineage>
        <taxon>Eukaryota</taxon>
        <taxon>Metazoa</taxon>
        <taxon>Spiralia</taxon>
        <taxon>Lophotrochozoa</taxon>
        <taxon>Platyhelminthes</taxon>
        <taxon>Cestoda</taxon>
        <taxon>Eucestoda</taxon>
        <taxon>Diphyllobothriidea</taxon>
        <taxon>Diphyllobothriidae</taxon>
        <taxon>Schistocephalus</taxon>
    </lineage>
</organism>
<evidence type="ECO:0000313" key="2">
    <source>
        <dbReference type="EMBL" id="JAP42066.1"/>
    </source>
</evidence>
<proteinExistence type="predicted"/>